<dbReference type="InterPro" id="IPR036640">
    <property type="entry name" value="ABC1_TM_sf"/>
</dbReference>
<evidence type="ECO:0000256" key="8">
    <source>
        <dbReference type="ARBA" id="ARBA00023136"/>
    </source>
</evidence>
<dbReference type="CDD" id="cd18547">
    <property type="entry name" value="ABC_6TM_Tm288_like"/>
    <property type="match status" value="1"/>
</dbReference>
<evidence type="ECO:0000256" key="4">
    <source>
        <dbReference type="ARBA" id="ARBA00022692"/>
    </source>
</evidence>
<protein>
    <submittedName>
        <fullName evidence="13">ABC transporter</fullName>
    </submittedName>
</protein>
<dbReference type="PROSITE" id="PS50929">
    <property type="entry name" value="ABC_TM1F"/>
    <property type="match status" value="1"/>
</dbReference>
<evidence type="ECO:0000313" key="13">
    <source>
        <dbReference type="EMBL" id="OIJ19201.1"/>
    </source>
</evidence>
<dbReference type="SMART" id="SM00382">
    <property type="entry name" value="AAA"/>
    <property type="match status" value="1"/>
</dbReference>
<evidence type="ECO:0000256" key="9">
    <source>
        <dbReference type="SAM" id="MobiDB-lite"/>
    </source>
</evidence>
<dbReference type="CDD" id="cd03254">
    <property type="entry name" value="ABCC_Glucan_exporter_like"/>
    <property type="match status" value="1"/>
</dbReference>
<sequence length="620" mass="69208">MMQKKNEKDQRTPSQSSGPKAFGPGPFIPSEKPKNFKKTFWRLLKYLNPRKKMLIIVVIASLLATLFNVISPKLLGDATSSIFESFIAGSGVDFDFLGNLLLILILLYTSSSIFSWLQHYLIAGVSQMTIAELRQEVNEKLSRLPLRYLDKHAHGDVLSRAVNDIDNIQTSLQQSLTQMITSIFTIIGVIVMMLIISPIMTLVVLLMLPLSGLIVKKVVSFSQRHFVNQQNELGRVNGHVEEMFSGHQVVKAFGYEQEAIKKFDDINDRLYKAGWKAQFVSGIMMPLMSFVGNLGFVMISIVGGLFVINGNLRIGDVQAFIQYSQQFSHPMAHLAGIANLIQSAIASAERIFALLDEEEEKKEQAAEVELTKLQGHVSIRNVSFSYDKKTPILKNMSLDVKEGDTVAIVGPTGAGKTTIINLLMRFYELDRGSIHIDGINLEQFSREQVRSMIAMVLQDTWLFNGTIRDNIAYGREGVTKEEVIAAAKSAFADDFIRTLPDGYDTVLGEDASNISQGQKQLLTIARAIISNPKILILDEATSSVDTRTEKNIQKAMKKLMEGRTSFVIAHRLSTIQDADVILVMNQGEILEKGTHHELLNKNGFYAELYYSQFSKKAEVS</sequence>
<dbReference type="InterPro" id="IPR039421">
    <property type="entry name" value="Type_1_exporter"/>
</dbReference>
<evidence type="ECO:0000256" key="2">
    <source>
        <dbReference type="ARBA" id="ARBA00022448"/>
    </source>
</evidence>
<dbReference type="GO" id="GO:0016887">
    <property type="term" value="F:ATP hydrolysis activity"/>
    <property type="evidence" value="ECO:0007669"/>
    <property type="project" value="InterPro"/>
</dbReference>
<dbReference type="PROSITE" id="PS00211">
    <property type="entry name" value="ABC_TRANSPORTER_1"/>
    <property type="match status" value="1"/>
</dbReference>
<dbReference type="STRING" id="472963.BKP45_13640"/>
<keyword evidence="2" id="KW-0813">Transport</keyword>
<proteinExistence type="predicted"/>
<dbReference type="Pfam" id="PF00005">
    <property type="entry name" value="ABC_tran"/>
    <property type="match status" value="1"/>
</dbReference>
<evidence type="ECO:0000256" key="10">
    <source>
        <dbReference type="SAM" id="Phobius"/>
    </source>
</evidence>
<dbReference type="PANTHER" id="PTHR43394">
    <property type="entry name" value="ATP-DEPENDENT PERMEASE MDL1, MITOCHONDRIAL"/>
    <property type="match status" value="1"/>
</dbReference>
<dbReference type="InterPro" id="IPR017871">
    <property type="entry name" value="ABC_transporter-like_CS"/>
</dbReference>
<evidence type="ECO:0000256" key="5">
    <source>
        <dbReference type="ARBA" id="ARBA00022741"/>
    </source>
</evidence>
<dbReference type="InterPro" id="IPR011527">
    <property type="entry name" value="ABC1_TM_dom"/>
</dbReference>
<keyword evidence="8 10" id="KW-0472">Membrane</keyword>
<evidence type="ECO:0000256" key="3">
    <source>
        <dbReference type="ARBA" id="ARBA00022475"/>
    </source>
</evidence>
<feature type="region of interest" description="Disordered" evidence="9">
    <location>
        <begin position="1"/>
        <end position="31"/>
    </location>
</feature>
<keyword evidence="4 10" id="KW-0812">Transmembrane</keyword>
<dbReference type="Proteomes" id="UP000180057">
    <property type="component" value="Unassembled WGS sequence"/>
</dbReference>
<dbReference type="InterPro" id="IPR003439">
    <property type="entry name" value="ABC_transporter-like_ATP-bd"/>
</dbReference>
<dbReference type="FunFam" id="3.40.50.300:FF:000287">
    <property type="entry name" value="Multidrug ABC transporter ATP-binding protein"/>
    <property type="match status" value="1"/>
</dbReference>
<reference evidence="13 14" key="1">
    <citation type="submission" date="2016-10" db="EMBL/GenBank/DDBJ databases">
        <title>Draft genome sequences of four alkaliphilic bacteria belonging to the Anaerobacillus genus.</title>
        <authorList>
            <person name="Bassil N.M."/>
            <person name="Lloyd J.R."/>
        </authorList>
    </citation>
    <scope>NUCLEOTIDE SEQUENCE [LARGE SCALE GENOMIC DNA]</scope>
    <source>
        <strain evidence="13 14">DSM 22531</strain>
    </source>
</reference>
<dbReference type="SUPFAM" id="SSF90123">
    <property type="entry name" value="ABC transporter transmembrane region"/>
    <property type="match status" value="1"/>
</dbReference>
<feature type="transmembrane region" description="Helical" evidence="10">
    <location>
        <begin position="183"/>
        <end position="208"/>
    </location>
</feature>
<feature type="domain" description="ABC transporter" evidence="11">
    <location>
        <begin position="377"/>
        <end position="611"/>
    </location>
</feature>
<dbReference type="AlphaFoldDB" id="A0A1S2M3B7"/>
<dbReference type="InterPro" id="IPR003593">
    <property type="entry name" value="AAA+_ATPase"/>
</dbReference>
<feature type="transmembrane region" description="Helical" evidence="10">
    <location>
        <begin position="96"/>
        <end position="117"/>
    </location>
</feature>
<dbReference type="Gene3D" id="1.20.1560.10">
    <property type="entry name" value="ABC transporter type 1, transmembrane domain"/>
    <property type="match status" value="1"/>
</dbReference>
<feature type="transmembrane region" description="Helical" evidence="10">
    <location>
        <begin position="283"/>
        <end position="308"/>
    </location>
</feature>
<evidence type="ECO:0000313" key="14">
    <source>
        <dbReference type="Proteomes" id="UP000180057"/>
    </source>
</evidence>
<gene>
    <name evidence="13" type="ORF">BKP45_13640</name>
</gene>
<dbReference type="SUPFAM" id="SSF52540">
    <property type="entry name" value="P-loop containing nucleoside triphosphate hydrolases"/>
    <property type="match status" value="1"/>
</dbReference>
<feature type="transmembrane region" description="Helical" evidence="10">
    <location>
        <begin position="53"/>
        <end position="76"/>
    </location>
</feature>
<dbReference type="Gene3D" id="3.40.50.300">
    <property type="entry name" value="P-loop containing nucleotide triphosphate hydrolases"/>
    <property type="match status" value="1"/>
</dbReference>
<dbReference type="GO" id="GO:0005886">
    <property type="term" value="C:plasma membrane"/>
    <property type="evidence" value="ECO:0007669"/>
    <property type="project" value="UniProtKB-SubCell"/>
</dbReference>
<dbReference type="InterPro" id="IPR027417">
    <property type="entry name" value="P-loop_NTPase"/>
</dbReference>
<evidence type="ECO:0000259" key="12">
    <source>
        <dbReference type="PROSITE" id="PS50929"/>
    </source>
</evidence>
<keyword evidence="14" id="KW-1185">Reference proteome</keyword>
<feature type="compositionally biased region" description="Basic and acidic residues" evidence="9">
    <location>
        <begin position="1"/>
        <end position="11"/>
    </location>
</feature>
<keyword evidence="6" id="KW-0067">ATP-binding</keyword>
<comment type="subcellular location">
    <subcellularLocation>
        <location evidence="1">Cell membrane</location>
        <topology evidence="1">Multi-pass membrane protein</topology>
    </subcellularLocation>
</comment>
<organism evidence="13 14">
    <name type="scientific">Anaerobacillus alkalidiazotrophicus</name>
    <dbReference type="NCBI Taxonomy" id="472963"/>
    <lineage>
        <taxon>Bacteria</taxon>
        <taxon>Bacillati</taxon>
        <taxon>Bacillota</taxon>
        <taxon>Bacilli</taxon>
        <taxon>Bacillales</taxon>
        <taxon>Bacillaceae</taxon>
        <taxon>Anaerobacillus</taxon>
    </lineage>
</organism>
<dbReference type="GO" id="GO:0005524">
    <property type="term" value="F:ATP binding"/>
    <property type="evidence" value="ECO:0007669"/>
    <property type="project" value="UniProtKB-KW"/>
</dbReference>
<keyword evidence="3" id="KW-1003">Cell membrane</keyword>
<evidence type="ECO:0000259" key="11">
    <source>
        <dbReference type="PROSITE" id="PS50893"/>
    </source>
</evidence>
<dbReference type="EMBL" id="MLQS01000019">
    <property type="protein sequence ID" value="OIJ19201.1"/>
    <property type="molecule type" value="Genomic_DNA"/>
</dbReference>
<accession>A0A1S2M3B7</accession>
<evidence type="ECO:0000256" key="1">
    <source>
        <dbReference type="ARBA" id="ARBA00004651"/>
    </source>
</evidence>
<dbReference type="Pfam" id="PF00664">
    <property type="entry name" value="ABC_membrane"/>
    <property type="match status" value="1"/>
</dbReference>
<evidence type="ECO:0000256" key="7">
    <source>
        <dbReference type="ARBA" id="ARBA00022989"/>
    </source>
</evidence>
<dbReference type="GO" id="GO:0015421">
    <property type="term" value="F:ABC-type oligopeptide transporter activity"/>
    <property type="evidence" value="ECO:0007669"/>
    <property type="project" value="TreeGrafter"/>
</dbReference>
<dbReference type="FunFam" id="1.20.1560.10:FF:000011">
    <property type="entry name" value="Multidrug ABC transporter ATP-binding protein"/>
    <property type="match status" value="1"/>
</dbReference>
<keyword evidence="7 10" id="KW-1133">Transmembrane helix</keyword>
<dbReference type="RefSeq" id="WP_071390248.1">
    <property type="nucleotide sequence ID" value="NZ_MLQS01000019.1"/>
</dbReference>
<name>A0A1S2M3B7_9BACI</name>
<evidence type="ECO:0000256" key="6">
    <source>
        <dbReference type="ARBA" id="ARBA00022840"/>
    </source>
</evidence>
<dbReference type="PROSITE" id="PS50893">
    <property type="entry name" value="ABC_TRANSPORTER_2"/>
    <property type="match status" value="1"/>
</dbReference>
<keyword evidence="5" id="KW-0547">Nucleotide-binding</keyword>
<feature type="domain" description="ABC transmembrane type-1" evidence="12">
    <location>
        <begin position="55"/>
        <end position="343"/>
    </location>
</feature>
<dbReference type="PANTHER" id="PTHR43394:SF1">
    <property type="entry name" value="ATP-BINDING CASSETTE SUB-FAMILY B MEMBER 10, MITOCHONDRIAL"/>
    <property type="match status" value="1"/>
</dbReference>
<comment type="caution">
    <text evidence="13">The sequence shown here is derived from an EMBL/GenBank/DDBJ whole genome shotgun (WGS) entry which is preliminary data.</text>
</comment>